<comment type="subcellular location">
    <subcellularLocation>
        <location evidence="1">Cell outer membrane</location>
        <topology evidence="1">Multi-pass membrane protein</topology>
    </subcellularLocation>
</comment>
<dbReference type="InterPro" id="IPR005546">
    <property type="entry name" value="Autotransporte_beta"/>
</dbReference>
<dbReference type="Proteomes" id="UP000302163">
    <property type="component" value="Chromosome"/>
</dbReference>
<dbReference type="PANTHER" id="PTHR34501">
    <property type="entry name" value="PROTEIN YDDL-RELATED"/>
    <property type="match status" value="1"/>
</dbReference>
<evidence type="ECO:0000256" key="1">
    <source>
        <dbReference type="ARBA" id="ARBA00004571"/>
    </source>
</evidence>
<name>A0A4P8YJI2_9ENTR</name>
<proteinExistence type="predicted"/>
<dbReference type="InterPro" id="IPR033900">
    <property type="entry name" value="Gram_neg_porin_domain"/>
</dbReference>
<evidence type="ECO:0000313" key="6">
    <source>
        <dbReference type="EMBL" id="QCT20243.1"/>
    </source>
</evidence>
<keyword evidence="2 4" id="KW-0732">Signal</keyword>
<dbReference type="Gene3D" id="2.40.160.10">
    <property type="entry name" value="Porin"/>
    <property type="match status" value="1"/>
</dbReference>
<dbReference type="PANTHER" id="PTHR34501:SF2">
    <property type="entry name" value="OUTER MEMBRANE PORIN F-RELATED"/>
    <property type="match status" value="1"/>
</dbReference>
<dbReference type="GO" id="GO:0015288">
    <property type="term" value="F:porin activity"/>
    <property type="evidence" value="ECO:0007669"/>
    <property type="project" value="InterPro"/>
</dbReference>
<dbReference type="InterPro" id="IPR050298">
    <property type="entry name" value="Gram-neg_bact_OMP"/>
</dbReference>
<dbReference type="SUPFAM" id="SSF56935">
    <property type="entry name" value="Porins"/>
    <property type="match status" value="1"/>
</dbReference>
<evidence type="ECO:0000259" key="5">
    <source>
        <dbReference type="Pfam" id="PF03797"/>
    </source>
</evidence>
<dbReference type="KEGG" id="izh:FEM41_11585"/>
<sequence length="389" mass="44235">MKTKITALAKLVGVAVVLGATSFAAQAEITLIKQDPQPGNPLSRLNFTVGGSIRPQINNMTGGYDNGSYKRNVFDGGTRFRFAADYYLFDDISWVGYYELGVNIPAVLKWHNHYADGANDTTRRMLYTGFKSDTWGTLTFGQQNSVYYDVVGVKTDIWDYDMLAQAPGNGINGDYDGSYRSRNMLKYKNTYGDFDVYAAWLFDDTLNLNDGKGQYKRKGGGSLGVDYHISDDLTWGLAWNYTRAKVRNYDGTDSTTYNQNIYGTALSWTPDNWTLAAGLGWYQNYLPMKSGFTRSLVTKDNYFADDAWGYEYFIGYEFPINQYLVKGIQPYIMGDRLEFVNGTNWKRIDNGLGINFKFDYGFSVQYEHVFTSSTDDQGDMNLVRLRYDF</sequence>
<dbReference type="GO" id="GO:0009279">
    <property type="term" value="C:cell outer membrane"/>
    <property type="evidence" value="ECO:0007669"/>
    <property type="project" value="UniProtKB-SubCell"/>
</dbReference>
<dbReference type="InterPro" id="IPR023614">
    <property type="entry name" value="Porin_dom_sf"/>
</dbReference>
<protein>
    <submittedName>
        <fullName evidence="6">Porin</fullName>
    </submittedName>
</protein>
<dbReference type="CDD" id="cd00342">
    <property type="entry name" value="gram_neg_porins"/>
    <property type="match status" value="1"/>
</dbReference>
<reference evidence="6 7" key="1">
    <citation type="submission" date="2019-05" db="EMBL/GenBank/DDBJ databases">
        <title>Complete genome sequence of Izhakiella calystegiae KSNA2, an endophyte isolated from beach morning glory (Calystegia soldanella).</title>
        <authorList>
            <person name="Jiang L."/>
            <person name="Jeong J.C."/>
            <person name="Kim C.Y."/>
            <person name="Kim D.H."/>
            <person name="Kim S.W."/>
            <person name="Lee j."/>
        </authorList>
    </citation>
    <scope>NUCLEOTIDE SEQUENCE [LARGE SCALE GENOMIC DNA]</scope>
    <source>
        <strain evidence="6 7">KSNA2</strain>
    </source>
</reference>
<accession>A0A4P8YJI2</accession>
<dbReference type="EMBL" id="CP040428">
    <property type="protein sequence ID" value="QCT20243.1"/>
    <property type="molecule type" value="Genomic_DNA"/>
</dbReference>
<feature type="domain" description="Autotransporter" evidence="5">
    <location>
        <begin position="212"/>
        <end position="321"/>
    </location>
</feature>
<evidence type="ECO:0000313" key="7">
    <source>
        <dbReference type="Proteomes" id="UP000302163"/>
    </source>
</evidence>
<keyword evidence="3" id="KW-0472">Membrane</keyword>
<dbReference type="OrthoDB" id="6674170at2"/>
<evidence type="ECO:0000256" key="2">
    <source>
        <dbReference type="ARBA" id="ARBA00022729"/>
    </source>
</evidence>
<organism evidence="6 7">
    <name type="scientific">Jejubacter calystegiae</name>
    <dbReference type="NCBI Taxonomy" id="2579935"/>
    <lineage>
        <taxon>Bacteria</taxon>
        <taxon>Pseudomonadati</taxon>
        <taxon>Pseudomonadota</taxon>
        <taxon>Gammaproteobacteria</taxon>
        <taxon>Enterobacterales</taxon>
        <taxon>Enterobacteriaceae</taxon>
        <taxon>Jejubacter</taxon>
    </lineage>
</organism>
<dbReference type="Pfam" id="PF03797">
    <property type="entry name" value="Autotransporter"/>
    <property type="match status" value="1"/>
</dbReference>
<dbReference type="RefSeq" id="WP_138096118.1">
    <property type="nucleotide sequence ID" value="NZ_CP040428.1"/>
</dbReference>
<feature type="signal peptide" evidence="4">
    <location>
        <begin position="1"/>
        <end position="27"/>
    </location>
</feature>
<evidence type="ECO:0000256" key="4">
    <source>
        <dbReference type="SAM" id="SignalP"/>
    </source>
</evidence>
<feature type="chain" id="PRO_5020298824" evidence="4">
    <location>
        <begin position="28"/>
        <end position="389"/>
    </location>
</feature>
<dbReference type="AlphaFoldDB" id="A0A4P8YJI2"/>
<gene>
    <name evidence="6" type="ORF">FEM41_11585</name>
</gene>
<evidence type="ECO:0000256" key="3">
    <source>
        <dbReference type="ARBA" id="ARBA00023136"/>
    </source>
</evidence>
<keyword evidence="7" id="KW-1185">Reference proteome</keyword>